<reference evidence="2" key="1">
    <citation type="submission" date="2016-10" db="EMBL/GenBank/DDBJ databases">
        <title>Sequence of Gallionella enrichment culture.</title>
        <authorList>
            <person name="Poehlein A."/>
            <person name="Muehling M."/>
            <person name="Daniel R."/>
        </authorList>
    </citation>
    <scope>NUCLEOTIDE SEQUENCE</scope>
</reference>
<comment type="caution">
    <text evidence="2">The sequence shown here is derived from an EMBL/GenBank/DDBJ whole genome shotgun (WGS) entry which is preliminary data.</text>
</comment>
<dbReference type="EMBL" id="MLJW01000055">
    <property type="protein sequence ID" value="OIR04735.1"/>
    <property type="molecule type" value="Genomic_DNA"/>
</dbReference>
<evidence type="ECO:0000259" key="1">
    <source>
        <dbReference type="Pfam" id="PF13682"/>
    </source>
</evidence>
<organism evidence="2">
    <name type="scientific">mine drainage metagenome</name>
    <dbReference type="NCBI Taxonomy" id="410659"/>
    <lineage>
        <taxon>unclassified sequences</taxon>
        <taxon>metagenomes</taxon>
        <taxon>ecological metagenomes</taxon>
    </lineage>
</organism>
<protein>
    <recommendedName>
        <fullName evidence="1">Chemoreceptor zinc-binding domain-containing protein</fullName>
    </recommendedName>
</protein>
<feature type="domain" description="Chemoreceptor zinc-binding" evidence="1">
    <location>
        <begin position="35"/>
        <end position="102"/>
    </location>
</feature>
<dbReference type="AlphaFoldDB" id="A0A1J5S8S7"/>
<dbReference type="Pfam" id="PF13682">
    <property type="entry name" value="CZB"/>
    <property type="match status" value="1"/>
</dbReference>
<sequence>MGFFSRLFGSDDGNAAKIRETIRSEVNITECIDAHMKWKGRLQSYLDGTSKEQLDPMVICRDDQCVLGKWIHGPALNYFHNDEGFHKLRADHANFHFVAGSVVKKAQENDSAGSNALLKNEYARASRDVIQDLTELNKHLQESE</sequence>
<evidence type="ECO:0000313" key="2">
    <source>
        <dbReference type="EMBL" id="OIR04735.1"/>
    </source>
</evidence>
<gene>
    <name evidence="2" type="ORF">GALL_131210</name>
</gene>
<proteinExistence type="predicted"/>
<accession>A0A1J5S8S7</accession>
<name>A0A1J5S8S7_9ZZZZ</name>
<dbReference type="InterPro" id="IPR025991">
    <property type="entry name" value="Chemoreceptor_zinc-bind_dom"/>
</dbReference>
<dbReference type="Gene3D" id="1.20.120.30">
    <property type="entry name" value="Aspartate receptor, ligand-binding domain"/>
    <property type="match status" value="1"/>
</dbReference>